<organism evidence="4 5">
    <name type="scientific">Pseudoduganella namucuonensis</name>
    <dbReference type="NCBI Taxonomy" id="1035707"/>
    <lineage>
        <taxon>Bacteria</taxon>
        <taxon>Pseudomonadati</taxon>
        <taxon>Pseudomonadota</taxon>
        <taxon>Betaproteobacteria</taxon>
        <taxon>Burkholderiales</taxon>
        <taxon>Oxalobacteraceae</taxon>
        <taxon>Telluria group</taxon>
        <taxon>Pseudoduganella</taxon>
    </lineage>
</organism>
<keyword evidence="5" id="KW-1185">Reference proteome</keyword>
<feature type="compositionally biased region" description="Basic and acidic residues" evidence="1">
    <location>
        <begin position="76"/>
        <end position="90"/>
    </location>
</feature>
<keyword evidence="4" id="KW-0132">Cell division</keyword>
<feature type="domain" description="SPOR" evidence="3">
    <location>
        <begin position="153"/>
        <end position="232"/>
    </location>
</feature>
<dbReference type="GO" id="GO:0032506">
    <property type="term" value="P:cytokinetic process"/>
    <property type="evidence" value="ECO:0007669"/>
    <property type="project" value="TreeGrafter"/>
</dbReference>
<dbReference type="Proteomes" id="UP000199391">
    <property type="component" value="Unassembled WGS sequence"/>
</dbReference>
<evidence type="ECO:0000256" key="1">
    <source>
        <dbReference type="SAM" id="MobiDB-lite"/>
    </source>
</evidence>
<dbReference type="GO" id="GO:0032153">
    <property type="term" value="C:cell division site"/>
    <property type="evidence" value="ECO:0007669"/>
    <property type="project" value="TreeGrafter"/>
</dbReference>
<dbReference type="STRING" id="1035707.SAMN05216552_100140"/>
<evidence type="ECO:0000256" key="2">
    <source>
        <dbReference type="SAM" id="Phobius"/>
    </source>
</evidence>
<keyword evidence="2" id="KW-1133">Transmembrane helix</keyword>
<dbReference type="EMBL" id="FPBO01000001">
    <property type="protein sequence ID" value="SFU27230.1"/>
    <property type="molecule type" value="Genomic_DNA"/>
</dbReference>
<keyword evidence="4" id="KW-0131">Cell cycle</keyword>
<dbReference type="AlphaFoldDB" id="A0A1I7ETI7"/>
<dbReference type="PANTHER" id="PTHR38687:SF1">
    <property type="entry name" value="CELL DIVISION PROTEIN DEDD"/>
    <property type="match status" value="1"/>
</dbReference>
<dbReference type="Pfam" id="PF05036">
    <property type="entry name" value="SPOR"/>
    <property type="match status" value="1"/>
</dbReference>
<dbReference type="Gene3D" id="3.30.70.1070">
    <property type="entry name" value="Sporulation related repeat"/>
    <property type="match status" value="1"/>
</dbReference>
<dbReference type="InterPro" id="IPR007730">
    <property type="entry name" value="SPOR-like_dom"/>
</dbReference>
<feature type="transmembrane region" description="Helical" evidence="2">
    <location>
        <begin position="20"/>
        <end position="39"/>
    </location>
</feature>
<evidence type="ECO:0000259" key="3">
    <source>
        <dbReference type="PROSITE" id="PS51724"/>
    </source>
</evidence>
<dbReference type="InterPro" id="IPR036680">
    <property type="entry name" value="SPOR-like_sf"/>
</dbReference>
<feature type="region of interest" description="Disordered" evidence="1">
    <location>
        <begin position="47"/>
        <end position="116"/>
    </location>
</feature>
<dbReference type="OrthoDB" id="7063246at2"/>
<keyword evidence="2" id="KW-0812">Transmembrane</keyword>
<dbReference type="PANTHER" id="PTHR38687">
    <property type="entry name" value="CELL DIVISION PROTEIN DEDD-RELATED"/>
    <property type="match status" value="1"/>
</dbReference>
<keyword evidence="2" id="KW-0472">Membrane</keyword>
<sequence>MSFRSRPTPPARQQGNTLVGIIIGLVIGLVIAVVVALVISKGATPFTDKSGKVGKSAEPTAGQISDPNKPMYGNKDAAREAARDFSREHQPAAPAAPAAPQPAAPAPQPAPAKDELQQVVDKIEAAGKTKAPAAAPAAAPATAAAPAAPASAADEKFVYYLQAGAFREVADAENTRAKLALLGFEATVSDRTTDTGVLHRVRMGPYAQVETMNKVRSKLSENGIDVAVVRNQK</sequence>
<reference evidence="5" key="1">
    <citation type="submission" date="2016-10" db="EMBL/GenBank/DDBJ databases">
        <authorList>
            <person name="Varghese N."/>
            <person name="Submissions S."/>
        </authorList>
    </citation>
    <scope>NUCLEOTIDE SEQUENCE [LARGE SCALE GENOMIC DNA]</scope>
    <source>
        <strain evidence="5">CGMCC 1.11014</strain>
    </source>
</reference>
<gene>
    <name evidence="4" type="ORF">SAMN05216552_100140</name>
</gene>
<dbReference type="InterPro" id="IPR052521">
    <property type="entry name" value="Cell_div_SPOR-domain"/>
</dbReference>
<name>A0A1I7ETI7_9BURK</name>
<dbReference type="RefSeq" id="WP_093552201.1">
    <property type="nucleotide sequence ID" value="NZ_FPBO01000001.1"/>
</dbReference>
<accession>A0A1I7ETI7</accession>
<dbReference type="GO" id="GO:0030428">
    <property type="term" value="C:cell septum"/>
    <property type="evidence" value="ECO:0007669"/>
    <property type="project" value="TreeGrafter"/>
</dbReference>
<evidence type="ECO:0000313" key="4">
    <source>
        <dbReference type="EMBL" id="SFU27230.1"/>
    </source>
</evidence>
<evidence type="ECO:0000313" key="5">
    <source>
        <dbReference type="Proteomes" id="UP000199391"/>
    </source>
</evidence>
<protein>
    <submittedName>
        <fullName evidence="4">Cell division protein FtsN</fullName>
    </submittedName>
</protein>
<dbReference type="SUPFAM" id="SSF110997">
    <property type="entry name" value="Sporulation related repeat"/>
    <property type="match status" value="1"/>
</dbReference>
<dbReference type="GO" id="GO:0042834">
    <property type="term" value="F:peptidoglycan binding"/>
    <property type="evidence" value="ECO:0007669"/>
    <property type="project" value="InterPro"/>
</dbReference>
<feature type="compositionally biased region" description="Pro residues" evidence="1">
    <location>
        <begin position="97"/>
        <end position="110"/>
    </location>
</feature>
<proteinExistence type="predicted"/>
<dbReference type="PROSITE" id="PS51724">
    <property type="entry name" value="SPOR"/>
    <property type="match status" value="1"/>
</dbReference>